<comment type="subcellular location">
    <subcellularLocation>
        <location evidence="1">Mitochondrion</location>
    </subcellularLocation>
    <subcellularLocation>
        <location evidence="2">Peroxisome</location>
    </subcellularLocation>
</comment>
<evidence type="ECO:0000256" key="6">
    <source>
        <dbReference type="ARBA" id="ARBA00023128"/>
    </source>
</evidence>
<evidence type="ECO:0000256" key="9">
    <source>
        <dbReference type="RuleBase" id="RU000363"/>
    </source>
</evidence>
<reference evidence="10" key="1">
    <citation type="submission" date="2021-01" db="EMBL/GenBank/DDBJ databases">
        <authorList>
            <person name="Corre E."/>
            <person name="Pelletier E."/>
            <person name="Niang G."/>
            <person name="Scheremetjew M."/>
            <person name="Finn R."/>
            <person name="Kale V."/>
            <person name="Holt S."/>
            <person name="Cochrane G."/>
            <person name="Meng A."/>
            <person name="Brown T."/>
            <person name="Cohen L."/>
        </authorList>
    </citation>
    <scope>NUCLEOTIDE SEQUENCE</scope>
    <source>
        <strain evidence="10">SoJaBio B1-5/56/2</strain>
    </source>
</reference>
<sequence>MALAGKVAVITGASRGIGRECALTLAKAGCDIVVAAKSVTDTPNLPGTIFQVAQEVKALGKRSIAIQVDVRDEKSVEAMVDKTIAEFGRLDILINNAGALWWKKLEDTPMKRYDLINGVNSRGTFVCTQKCLPHMKKNGWGHIINMSPPLNAAMLNGKIAYSISKFGMTLQAHGLAQELGGTGIACNALWPATAVESYATLNFGLGGPSVWRKASIIADSVEMICKEDPKTFTGHALIDEDYMRSRGITDFSKYQCVPGSEPPRLVDISPGEWERGFARDAPKAKL</sequence>
<keyword evidence="4" id="KW-0521">NADP</keyword>
<dbReference type="GO" id="GO:0005777">
    <property type="term" value="C:peroxisome"/>
    <property type="evidence" value="ECO:0007669"/>
    <property type="project" value="UniProtKB-SubCell"/>
</dbReference>
<dbReference type="GO" id="GO:0016491">
    <property type="term" value="F:oxidoreductase activity"/>
    <property type="evidence" value="ECO:0007669"/>
    <property type="project" value="UniProtKB-KW"/>
</dbReference>
<keyword evidence="6" id="KW-0496">Mitochondrion</keyword>
<protein>
    <recommendedName>
        <fullName evidence="8">Hydroxysteroid dehydrogenase-like protein 2</fullName>
    </recommendedName>
</protein>
<dbReference type="InterPro" id="IPR036291">
    <property type="entry name" value="NAD(P)-bd_dom_sf"/>
</dbReference>
<evidence type="ECO:0000256" key="5">
    <source>
        <dbReference type="ARBA" id="ARBA00023002"/>
    </source>
</evidence>
<dbReference type="SUPFAM" id="SSF51735">
    <property type="entry name" value="NAD(P)-binding Rossmann-fold domains"/>
    <property type="match status" value="1"/>
</dbReference>
<evidence type="ECO:0000256" key="4">
    <source>
        <dbReference type="ARBA" id="ARBA00022857"/>
    </source>
</evidence>
<dbReference type="GO" id="GO:0005739">
    <property type="term" value="C:mitochondrion"/>
    <property type="evidence" value="ECO:0007669"/>
    <property type="project" value="UniProtKB-SubCell"/>
</dbReference>
<dbReference type="EMBL" id="HBKR01014960">
    <property type="protein sequence ID" value="CAE2302398.1"/>
    <property type="molecule type" value="Transcribed_RNA"/>
</dbReference>
<dbReference type="InterPro" id="IPR002347">
    <property type="entry name" value="SDR_fam"/>
</dbReference>
<evidence type="ECO:0000256" key="8">
    <source>
        <dbReference type="ARBA" id="ARBA00040243"/>
    </source>
</evidence>
<dbReference type="PRINTS" id="PR00081">
    <property type="entry name" value="GDHRDH"/>
</dbReference>
<evidence type="ECO:0000256" key="2">
    <source>
        <dbReference type="ARBA" id="ARBA00004275"/>
    </source>
</evidence>
<organism evidence="10">
    <name type="scientific">Paramoeba aestuarina</name>
    <dbReference type="NCBI Taxonomy" id="180227"/>
    <lineage>
        <taxon>Eukaryota</taxon>
        <taxon>Amoebozoa</taxon>
        <taxon>Discosea</taxon>
        <taxon>Flabellinia</taxon>
        <taxon>Dactylopodida</taxon>
        <taxon>Paramoebidae</taxon>
        <taxon>Paramoeba</taxon>
    </lineage>
</organism>
<dbReference type="Pfam" id="PF00106">
    <property type="entry name" value="adh_short"/>
    <property type="match status" value="1"/>
</dbReference>
<name>A0A7S4KQM1_9EUKA</name>
<dbReference type="FunFam" id="3.40.50.720:FF:000301">
    <property type="entry name" value="Hydroxysteroid dehydrogenase like 2"/>
    <property type="match status" value="1"/>
</dbReference>
<keyword evidence="7" id="KW-0576">Peroxisome</keyword>
<evidence type="ECO:0000256" key="7">
    <source>
        <dbReference type="ARBA" id="ARBA00023140"/>
    </source>
</evidence>
<dbReference type="PANTHER" id="PTHR42808:SF4">
    <property type="entry name" value="SHORT CHAIN DEHYDROGENASE"/>
    <property type="match status" value="1"/>
</dbReference>
<dbReference type="PANTHER" id="PTHR42808">
    <property type="entry name" value="HYDROXYSTEROID DEHYDROGENASE-LIKE PROTEIN 2"/>
    <property type="match status" value="1"/>
</dbReference>
<gene>
    <name evidence="10" type="ORF">NAES01612_LOCUS9903</name>
</gene>
<proteinExistence type="inferred from homology"/>
<dbReference type="AlphaFoldDB" id="A0A7S4KQM1"/>
<keyword evidence="5" id="KW-0560">Oxidoreductase</keyword>
<accession>A0A7S4KQM1</accession>
<dbReference type="Gene3D" id="3.40.50.720">
    <property type="entry name" value="NAD(P)-binding Rossmann-like Domain"/>
    <property type="match status" value="1"/>
</dbReference>
<comment type="similarity">
    <text evidence="3 9">Belongs to the short-chain dehydrogenases/reductases (SDR) family.</text>
</comment>
<dbReference type="PRINTS" id="PR00080">
    <property type="entry name" value="SDRFAMILY"/>
</dbReference>
<evidence type="ECO:0000256" key="1">
    <source>
        <dbReference type="ARBA" id="ARBA00004173"/>
    </source>
</evidence>
<evidence type="ECO:0000256" key="3">
    <source>
        <dbReference type="ARBA" id="ARBA00006484"/>
    </source>
</evidence>
<dbReference type="InterPro" id="IPR051935">
    <property type="entry name" value="HSDL2"/>
</dbReference>
<dbReference type="NCBIfam" id="NF006133">
    <property type="entry name" value="PRK08278.1"/>
    <property type="match status" value="1"/>
</dbReference>
<evidence type="ECO:0000313" key="10">
    <source>
        <dbReference type="EMBL" id="CAE2302398.1"/>
    </source>
</evidence>